<dbReference type="eggNOG" id="ENOG502SGJF">
    <property type="taxonomic scope" value="Eukaryota"/>
</dbReference>
<evidence type="ECO:0000259" key="1">
    <source>
        <dbReference type="Pfam" id="PF03061"/>
    </source>
</evidence>
<gene>
    <name evidence="2" type="ORF">BEWA_036200</name>
</gene>
<organism evidence="2 3">
    <name type="scientific">Theileria equi strain WA</name>
    <dbReference type="NCBI Taxonomy" id="1537102"/>
    <lineage>
        <taxon>Eukaryota</taxon>
        <taxon>Sar</taxon>
        <taxon>Alveolata</taxon>
        <taxon>Apicomplexa</taxon>
        <taxon>Aconoidasida</taxon>
        <taxon>Piroplasmida</taxon>
        <taxon>Theileriidae</taxon>
        <taxon>Theileria</taxon>
    </lineage>
</organism>
<dbReference type="EMBL" id="ACOU01000002">
    <property type="protein sequence ID" value="EKX73584.1"/>
    <property type="molecule type" value="Genomic_DNA"/>
</dbReference>
<dbReference type="InterPro" id="IPR052061">
    <property type="entry name" value="PTE-AB_protein"/>
</dbReference>
<dbReference type="OrthoDB" id="506431at2759"/>
<dbReference type="KEGG" id="beq:BEWA_036200"/>
<feature type="domain" description="Thioesterase" evidence="1">
    <location>
        <begin position="224"/>
        <end position="275"/>
    </location>
</feature>
<dbReference type="GeneID" id="15806507"/>
<dbReference type="CDD" id="cd03443">
    <property type="entry name" value="PaaI_thioesterase"/>
    <property type="match status" value="1"/>
</dbReference>
<protein>
    <recommendedName>
        <fullName evidence="1">Thioesterase domain-containing protein</fullName>
    </recommendedName>
</protein>
<sequence length="316" mass="34336">MNSAIECSAFRFYKRLTAITHYFPYKSLLADPSQRFASSIKFSSVSGPNSFSSLGYCAGRRFCSYTRGQSLFRASFCTKTSFSTSTGSSLVSCTGKLGNTPKRLFSSASDVEKMTGIPDWAHSFFRYKEYSELELFSLSQMTNGTSGHLFNDTLANNPDYSMKMFLNASDVLLDPEAAPQAPFTPKTLSKEDILKFLANGELRTTKTQLIAVVNVGKDCCGHAGVWHGGVISAIMDNLFGLIGNVILPVAATKTLNIQFRAPILVGSTVVAVTEFDPEGKDLGGRFTANGSIFDKSGKEVVRGSSELVDVSGKWKK</sequence>
<dbReference type="RefSeq" id="XP_004833036.1">
    <property type="nucleotide sequence ID" value="XM_004832979.1"/>
</dbReference>
<dbReference type="VEuPathDB" id="PiroplasmaDB:BEWA_036200"/>
<evidence type="ECO:0000313" key="3">
    <source>
        <dbReference type="Proteomes" id="UP000031512"/>
    </source>
</evidence>
<dbReference type="PANTHER" id="PTHR47260">
    <property type="entry name" value="UPF0644 PROTEIN PB2B4.06"/>
    <property type="match status" value="1"/>
</dbReference>
<dbReference type="InterPro" id="IPR006683">
    <property type="entry name" value="Thioestr_dom"/>
</dbReference>
<dbReference type="Pfam" id="PF03061">
    <property type="entry name" value="4HBT"/>
    <property type="match status" value="1"/>
</dbReference>
<evidence type="ECO:0000313" key="2">
    <source>
        <dbReference type="EMBL" id="EKX73584.1"/>
    </source>
</evidence>
<name>L1LE75_THEEQ</name>
<dbReference type="SUPFAM" id="SSF54637">
    <property type="entry name" value="Thioesterase/thiol ester dehydrase-isomerase"/>
    <property type="match status" value="1"/>
</dbReference>
<proteinExistence type="predicted"/>
<dbReference type="AlphaFoldDB" id="L1LE75"/>
<reference evidence="2 3" key="1">
    <citation type="journal article" date="2012" name="BMC Genomics">
        <title>Comparative genomic analysis and phylogenetic position of Theileria equi.</title>
        <authorList>
            <person name="Kappmeyer L.S."/>
            <person name="Thiagarajan M."/>
            <person name="Herndon D.R."/>
            <person name="Ramsay J.D."/>
            <person name="Caler E."/>
            <person name="Djikeng A."/>
            <person name="Gillespie J.J."/>
            <person name="Lau A.O."/>
            <person name="Roalson E.H."/>
            <person name="Silva J.C."/>
            <person name="Silva M.G."/>
            <person name="Suarez C.E."/>
            <person name="Ueti M.W."/>
            <person name="Nene V.M."/>
            <person name="Mealey R.H."/>
            <person name="Knowles D.P."/>
            <person name="Brayton K.A."/>
        </authorList>
    </citation>
    <scope>NUCLEOTIDE SEQUENCE [LARGE SCALE GENOMIC DNA]</scope>
    <source>
        <strain evidence="2 3">WA</strain>
    </source>
</reference>
<dbReference type="InterPro" id="IPR029069">
    <property type="entry name" value="HotDog_dom_sf"/>
</dbReference>
<dbReference type="Proteomes" id="UP000031512">
    <property type="component" value="Unassembled WGS sequence"/>
</dbReference>
<accession>L1LE75</accession>
<dbReference type="PANTHER" id="PTHR47260:SF3">
    <property type="entry name" value="THIOESTERASE FAMILY PROTEIN (AFU_ORTHOLOGUE AFUA_7G03960)"/>
    <property type="match status" value="1"/>
</dbReference>
<comment type="caution">
    <text evidence="2">The sequence shown here is derived from an EMBL/GenBank/DDBJ whole genome shotgun (WGS) entry which is preliminary data.</text>
</comment>
<keyword evidence="3" id="KW-1185">Reference proteome</keyword>
<dbReference type="Gene3D" id="3.10.129.10">
    <property type="entry name" value="Hotdog Thioesterase"/>
    <property type="match status" value="1"/>
</dbReference>